<keyword evidence="3" id="KW-1185">Reference proteome</keyword>
<dbReference type="InterPro" id="IPR016135">
    <property type="entry name" value="UBQ-conjugating_enzyme/RWD"/>
</dbReference>
<dbReference type="PANTHER" id="PTHR15955">
    <property type="entry name" value="RWD DOMAIN CONTAINING PROTEIN 2"/>
    <property type="match status" value="1"/>
</dbReference>
<dbReference type="PIRSF" id="PIRSF038021">
    <property type="entry name" value="UCP038021_RWDD2"/>
    <property type="match status" value="1"/>
</dbReference>
<dbReference type="Gene3D" id="3.10.110.10">
    <property type="entry name" value="Ubiquitin Conjugating Enzyme"/>
    <property type="match status" value="1"/>
</dbReference>
<protein>
    <recommendedName>
        <fullName evidence="1">RWD domain-containing protein</fullName>
    </recommendedName>
</protein>
<comment type="caution">
    <text evidence="2">The sequence shown here is derived from an EMBL/GenBank/DDBJ whole genome shotgun (WGS) entry which is preliminary data.</text>
</comment>
<dbReference type="CDD" id="cd23829">
    <property type="entry name" value="RWD_RWDD2"/>
    <property type="match status" value="1"/>
</dbReference>
<accession>A0AAN9TUM4</accession>
<dbReference type="AlphaFoldDB" id="A0AAN9TUM4"/>
<dbReference type="CDD" id="cd24163">
    <property type="entry name" value="RWDD2_C"/>
    <property type="match status" value="1"/>
</dbReference>
<name>A0AAN9TUM4_9HEMI</name>
<evidence type="ECO:0000313" key="2">
    <source>
        <dbReference type="EMBL" id="KAK7604483.1"/>
    </source>
</evidence>
<proteinExistence type="predicted"/>
<dbReference type="SUPFAM" id="SSF54495">
    <property type="entry name" value="UBC-like"/>
    <property type="match status" value="1"/>
</dbReference>
<dbReference type="PROSITE" id="PS50908">
    <property type="entry name" value="RWD"/>
    <property type="match status" value="1"/>
</dbReference>
<dbReference type="InterPro" id="IPR059181">
    <property type="entry name" value="RWDD2A-B_C"/>
</dbReference>
<dbReference type="InterPro" id="IPR006575">
    <property type="entry name" value="RWD_dom"/>
</dbReference>
<organism evidence="2 3">
    <name type="scientific">Parthenolecanium corni</name>
    <dbReference type="NCBI Taxonomy" id="536013"/>
    <lineage>
        <taxon>Eukaryota</taxon>
        <taxon>Metazoa</taxon>
        <taxon>Ecdysozoa</taxon>
        <taxon>Arthropoda</taxon>
        <taxon>Hexapoda</taxon>
        <taxon>Insecta</taxon>
        <taxon>Pterygota</taxon>
        <taxon>Neoptera</taxon>
        <taxon>Paraneoptera</taxon>
        <taxon>Hemiptera</taxon>
        <taxon>Sternorrhyncha</taxon>
        <taxon>Coccoidea</taxon>
        <taxon>Coccidae</taxon>
        <taxon>Parthenolecanium</taxon>
    </lineage>
</organism>
<reference evidence="2 3" key="1">
    <citation type="submission" date="2024-03" db="EMBL/GenBank/DDBJ databases">
        <title>Adaptation during the transition from Ophiocordyceps entomopathogen to insect associate is accompanied by gene loss and intensified selection.</title>
        <authorList>
            <person name="Ward C.M."/>
            <person name="Onetto C.A."/>
            <person name="Borneman A.R."/>
        </authorList>
    </citation>
    <scope>NUCLEOTIDE SEQUENCE [LARGE SCALE GENOMIC DNA]</scope>
    <source>
        <strain evidence="2">AWRI1</strain>
        <tissue evidence="2">Single Adult Female</tissue>
    </source>
</reference>
<feature type="domain" description="RWD" evidence="1">
    <location>
        <begin position="34"/>
        <end position="151"/>
    </location>
</feature>
<dbReference type="Pfam" id="PF05773">
    <property type="entry name" value="RWD"/>
    <property type="match status" value="1"/>
</dbReference>
<evidence type="ECO:0000259" key="1">
    <source>
        <dbReference type="PROSITE" id="PS50908"/>
    </source>
</evidence>
<dbReference type="PANTHER" id="PTHR15955:SF8">
    <property type="entry name" value="RWD DOMAIN-CONTAINING PROTEIN 2B-RELATED"/>
    <property type="match status" value="1"/>
</dbReference>
<dbReference type="Proteomes" id="UP001367676">
    <property type="component" value="Unassembled WGS sequence"/>
</dbReference>
<dbReference type="InterPro" id="IPR010541">
    <property type="entry name" value="Prp3_C"/>
</dbReference>
<dbReference type="InterPro" id="IPR017359">
    <property type="entry name" value="Phi-like"/>
</dbReference>
<gene>
    <name evidence="2" type="ORF">V9T40_005669</name>
</gene>
<evidence type="ECO:0000313" key="3">
    <source>
        <dbReference type="Proteomes" id="UP001367676"/>
    </source>
</evidence>
<sequence>MDPEDLLDFDQLDSQIQSIIDHSELQSNLKIQLSEIDVLRAMYYQAKEFVIDESVLQKVNDYVVDDSHDIPPTIDFSINLTINDMLIETLVILPKSYPNVPPKVHAHGNQLKRNEQEALNRDLDAYLQSLDRGTICIYEGISWLTENIDKYCQKDGKNLTEELPSGNPLPCVFTRYWIYSHHIYSKDKRRELLVLSKTCNVTGFCLSGKPGIICAEGLETDCSEWWQKVRSMSWKKIICKKIEEIPSTLDLFDSLRKFDNFGEICFPNLKTHKPQDSHTNMGDFYRYLVEHNCELVFKDYFGFEGKSSSQ</sequence>
<dbReference type="EMBL" id="JBBCAQ010000003">
    <property type="protein sequence ID" value="KAK7604483.1"/>
    <property type="molecule type" value="Genomic_DNA"/>
</dbReference>
<dbReference type="Pfam" id="PF06544">
    <property type="entry name" value="Prp3_C"/>
    <property type="match status" value="1"/>
</dbReference>